<dbReference type="Gene3D" id="1.10.1660.10">
    <property type="match status" value="1"/>
</dbReference>
<dbReference type="InterPro" id="IPR047057">
    <property type="entry name" value="MerR_fam"/>
</dbReference>
<dbReference type="InterPro" id="IPR009061">
    <property type="entry name" value="DNA-bd_dom_put_sf"/>
</dbReference>
<keyword evidence="2" id="KW-0175">Coiled coil</keyword>
<dbReference type="PANTHER" id="PTHR30204:SF58">
    <property type="entry name" value="HTH-TYPE TRANSCRIPTIONAL REGULATOR YFMP"/>
    <property type="match status" value="1"/>
</dbReference>
<comment type="caution">
    <text evidence="4">The sequence shown here is derived from an EMBL/GenBank/DDBJ whole genome shotgun (WGS) entry which is preliminary data.</text>
</comment>
<reference evidence="4" key="1">
    <citation type="journal article" date="2014" name="Front. Microbiol.">
        <title>High frequency of phylogenetically diverse reductive dehalogenase-homologous genes in deep subseafloor sedimentary metagenomes.</title>
        <authorList>
            <person name="Kawai M."/>
            <person name="Futagami T."/>
            <person name="Toyoda A."/>
            <person name="Takaki Y."/>
            <person name="Nishi S."/>
            <person name="Hori S."/>
            <person name="Arai W."/>
            <person name="Tsubouchi T."/>
            <person name="Morono Y."/>
            <person name="Uchiyama I."/>
            <person name="Ito T."/>
            <person name="Fujiyama A."/>
            <person name="Inagaki F."/>
            <person name="Takami H."/>
        </authorList>
    </citation>
    <scope>NUCLEOTIDE SEQUENCE</scope>
    <source>
        <strain evidence="4">Expedition CK06-06</strain>
    </source>
</reference>
<gene>
    <name evidence="4" type="ORF">S12H4_49025</name>
</gene>
<dbReference type="PRINTS" id="PR00040">
    <property type="entry name" value="HTHMERR"/>
</dbReference>
<evidence type="ECO:0000256" key="1">
    <source>
        <dbReference type="ARBA" id="ARBA00023125"/>
    </source>
</evidence>
<dbReference type="GO" id="GO:0003700">
    <property type="term" value="F:DNA-binding transcription factor activity"/>
    <property type="evidence" value="ECO:0007669"/>
    <property type="project" value="InterPro"/>
</dbReference>
<dbReference type="Pfam" id="PF13411">
    <property type="entry name" value="MerR_1"/>
    <property type="match status" value="1"/>
</dbReference>
<dbReference type="SUPFAM" id="SSF46955">
    <property type="entry name" value="Putative DNA-binding domain"/>
    <property type="match status" value="1"/>
</dbReference>
<dbReference type="InterPro" id="IPR000551">
    <property type="entry name" value="MerR-type_HTH_dom"/>
</dbReference>
<organism evidence="4">
    <name type="scientific">marine sediment metagenome</name>
    <dbReference type="NCBI Taxonomy" id="412755"/>
    <lineage>
        <taxon>unclassified sequences</taxon>
        <taxon>metagenomes</taxon>
        <taxon>ecological metagenomes</taxon>
    </lineage>
</organism>
<evidence type="ECO:0000256" key="2">
    <source>
        <dbReference type="SAM" id="Coils"/>
    </source>
</evidence>
<dbReference type="PROSITE" id="PS50937">
    <property type="entry name" value="HTH_MERR_2"/>
    <property type="match status" value="1"/>
</dbReference>
<proteinExistence type="predicted"/>
<protein>
    <recommendedName>
        <fullName evidence="3">HTH merR-type domain-containing protein</fullName>
    </recommendedName>
</protein>
<dbReference type="PANTHER" id="PTHR30204">
    <property type="entry name" value="REDOX-CYCLING DRUG-SENSING TRANSCRIPTIONAL ACTIVATOR SOXR"/>
    <property type="match status" value="1"/>
</dbReference>
<name>X1UYY4_9ZZZZ</name>
<feature type="domain" description="HTH merR-type" evidence="3">
    <location>
        <begin position="9"/>
        <end position="78"/>
    </location>
</feature>
<sequence>MMDWESKPRYVISVAARMIGIEAHTLRYYERLGLVQPERSSGNIRLYSEEDVDRLRYIKALMSDCGVNLAGVEVALRLMQRMTEMQQQLEEMERKIKKVVEAEIEDIIEDIIEDAEWKEV</sequence>
<evidence type="ECO:0000259" key="3">
    <source>
        <dbReference type="PROSITE" id="PS50937"/>
    </source>
</evidence>
<dbReference type="GO" id="GO:0003677">
    <property type="term" value="F:DNA binding"/>
    <property type="evidence" value="ECO:0007669"/>
    <property type="project" value="UniProtKB-KW"/>
</dbReference>
<keyword evidence="1" id="KW-0238">DNA-binding</keyword>
<accession>X1UYY4</accession>
<dbReference type="EMBL" id="BARW01030701">
    <property type="protein sequence ID" value="GAJ08802.1"/>
    <property type="molecule type" value="Genomic_DNA"/>
</dbReference>
<feature type="coiled-coil region" evidence="2">
    <location>
        <begin position="75"/>
        <end position="105"/>
    </location>
</feature>
<dbReference type="SMART" id="SM00422">
    <property type="entry name" value="HTH_MERR"/>
    <property type="match status" value="1"/>
</dbReference>
<dbReference type="AlphaFoldDB" id="X1UYY4"/>
<evidence type="ECO:0000313" key="4">
    <source>
        <dbReference type="EMBL" id="GAJ08802.1"/>
    </source>
</evidence>